<dbReference type="CDD" id="cd06464">
    <property type="entry name" value="ACD_sHsps-like"/>
    <property type="match status" value="1"/>
</dbReference>
<dbReference type="PROSITE" id="PS01031">
    <property type="entry name" value="SHSP"/>
    <property type="match status" value="1"/>
</dbReference>
<dbReference type="AlphaFoldDB" id="A0A6L5XNK8"/>
<evidence type="ECO:0000259" key="3">
    <source>
        <dbReference type="PROSITE" id="PS01031"/>
    </source>
</evidence>
<protein>
    <submittedName>
        <fullName evidence="4">Hsp20/alpha crystallin family protein</fullName>
    </submittedName>
</protein>
<organism evidence="4 5">
    <name type="scientific">Desulfovibrio porci</name>
    <dbReference type="NCBI Taxonomy" id="2605782"/>
    <lineage>
        <taxon>Bacteria</taxon>
        <taxon>Pseudomonadati</taxon>
        <taxon>Thermodesulfobacteriota</taxon>
        <taxon>Desulfovibrionia</taxon>
        <taxon>Desulfovibrionales</taxon>
        <taxon>Desulfovibrionaceae</taxon>
        <taxon>Desulfovibrio</taxon>
    </lineage>
</organism>
<dbReference type="InterPro" id="IPR002068">
    <property type="entry name" value="A-crystallin/Hsp20_dom"/>
</dbReference>
<dbReference type="PANTHER" id="PTHR11527">
    <property type="entry name" value="HEAT-SHOCK PROTEIN 20 FAMILY MEMBER"/>
    <property type="match status" value="1"/>
</dbReference>
<dbReference type="SUPFAM" id="SSF49764">
    <property type="entry name" value="HSP20-like chaperones"/>
    <property type="match status" value="1"/>
</dbReference>
<dbReference type="Proteomes" id="UP000477488">
    <property type="component" value="Unassembled WGS sequence"/>
</dbReference>
<dbReference type="InterPro" id="IPR008978">
    <property type="entry name" value="HSP20-like_chaperone"/>
</dbReference>
<dbReference type="Pfam" id="PF00011">
    <property type="entry name" value="HSP20"/>
    <property type="match status" value="1"/>
</dbReference>
<comment type="similarity">
    <text evidence="1 2">Belongs to the small heat shock protein (HSP20) family.</text>
</comment>
<reference evidence="4 5" key="1">
    <citation type="submission" date="2019-09" db="EMBL/GenBank/DDBJ databases">
        <title>In-depth cultivation of the pig gut microbiome towards novel bacterial diversity and tailored functional studies.</title>
        <authorList>
            <person name="Wylensek D."/>
            <person name="Hitch T.C.A."/>
            <person name="Clavel T."/>
        </authorList>
    </citation>
    <scope>NUCLEOTIDE SEQUENCE [LARGE SCALE GENOMIC DNA]</scope>
    <source>
        <strain evidence="4 5">PG-178-WT-4</strain>
    </source>
</reference>
<gene>
    <name evidence="4" type="ORF">FYJ44_12665</name>
</gene>
<evidence type="ECO:0000256" key="1">
    <source>
        <dbReference type="PROSITE-ProRule" id="PRU00285"/>
    </source>
</evidence>
<dbReference type="Gene3D" id="2.60.40.790">
    <property type="match status" value="1"/>
</dbReference>
<dbReference type="RefSeq" id="WP_154512695.1">
    <property type="nucleotide sequence ID" value="NZ_DBFWWU010000176.1"/>
</dbReference>
<evidence type="ECO:0000313" key="5">
    <source>
        <dbReference type="Proteomes" id="UP000477488"/>
    </source>
</evidence>
<dbReference type="InterPro" id="IPR031107">
    <property type="entry name" value="Small_HSP"/>
</dbReference>
<feature type="domain" description="SHSP" evidence="3">
    <location>
        <begin position="62"/>
        <end position="176"/>
    </location>
</feature>
<accession>A0A6L5XNK8</accession>
<evidence type="ECO:0000313" key="4">
    <source>
        <dbReference type="EMBL" id="MSS28863.1"/>
    </source>
</evidence>
<evidence type="ECO:0000256" key="2">
    <source>
        <dbReference type="RuleBase" id="RU003616"/>
    </source>
</evidence>
<comment type="caution">
    <text evidence="4">The sequence shown here is derived from an EMBL/GenBank/DDBJ whole genome shotgun (WGS) entry which is preliminary data.</text>
</comment>
<name>A0A6L5XNK8_9BACT</name>
<dbReference type="EMBL" id="VUMH01000015">
    <property type="protein sequence ID" value="MSS28863.1"/>
    <property type="molecule type" value="Genomic_DNA"/>
</dbReference>
<keyword evidence="5" id="KW-1185">Reference proteome</keyword>
<sequence length="176" mass="19992">MNNMRFSPRRWFAPRETASRRDDLPMTPARDDIDSFFQTMFNGMVTPWEAMNEFLPFWRHQRAEADILPSLDLTSDEKAYALSIELPGVEPENVKLEVRDNALIIAGEKKHESTDDKKNCHVLERVYGSFQRVLALPDDADVGAITAAHKNGVLTVTVPRKAPAQPQAKTIEITRE</sequence>
<proteinExistence type="inferred from homology"/>